<feature type="region of interest" description="Disordered" evidence="1">
    <location>
        <begin position="70"/>
        <end position="133"/>
    </location>
</feature>
<evidence type="ECO:0000313" key="3">
    <source>
        <dbReference type="Proteomes" id="UP001189429"/>
    </source>
</evidence>
<dbReference type="EMBL" id="CAUYUJ010017037">
    <property type="protein sequence ID" value="CAK0871098.1"/>
    <property type="molecule type" value="Genomic_DNA"/>
</dbReference>
<accession>A0ABN9VDM6</accession>
<name>A0ABN9VDM6_9DINO</name>
<sequence length="146" mass="15627">SLSSRARGAEAWRSGAAARRKPGHMQTAAVVCSTVRGHAAALPQRHTQRKASLPRRACPRWTTRWTLRRAGARERAPCRRRRSRHGGPRCPRHCGGAAGAGAETAKRSCGRRPARRSAAGAERRGDAWRGCPGDPALPALGAICLA</sequence>
<evidence type="ECO:0000313" key="2">
    <source>
        <dbReference type="EMBL" id="CAK0871098.1"/>
    </source>
</evidence>
<feature type="region of interest" description="Disordered" evidence="1">
    <location>
        <begin position="1"/>
        <end position="24"/>
    </location>
</feature>
<evidence type="ECO:0000256" key="1">
    <source>
        <dbReference type="SAM" id="MobiDB-lite"/>
    </source>
</evidence>
<proteinExistence type="predicted"/>
<gene>
    <name evidence="2" type="ORF">PCOR1329_LOCUS57037</name>
</gene>
<organism evidence="2 3">
    <name type="scientific">Prorocentrum cordatum</name>
    <dbReference type="NCBI Taxonomy" id="2364126"/>
    <lineage>
        <taxon>Eukaryota</taxon>
        <taxon>Sar</taxon>
        <taxon>Alveolata</taxon>
        <taxon>Dinophyceae</taxon>
        <taxon>Prorocentrales</taxon>
        <taxon>Prorocentraceae</taxon>
        <taxon>Prorocentrum</taxon>
    </lineage>
</organism>
<feature type="non-terminal residue" evidence="2">
    <location>
        <position position="146"/>
    </location>
</feature>
<comment type="caution">
    <text evidence="2">The sequence shown here is derived from an EMBL/GenBank/DDBJ whole genome shotgun (WGS) entry which is preliminary data.</text>
</comment>
<feature type="compositionally biased region" description="Basic residues" evidence="1">
    <location>
        <begin position="78"/>
        <end position="92"/>
    </location>
</feature>
<keyword evidence="3" id="KW-1185">Reference proteome</keyword>
<protein>
    <submittedName>
        <fullName evidence="2">Uncharacterized protein</fullName>
    </submittedName>
</protein>
<dbReference type="Proteomes" id="UP001189429">
    <property type="component" value="Unassembled WGS sequence"/>
</dbReference>
<feature type="non-terminal residue" evidence="2">
    <location>
        <position position="1"/>
    </location>
</feature>
<reference evidence="2" key="1">
    <citation type="submission" date="2023-10" db="EMBL/GenBank/DDBJ databases">
        <authorList>
            <person name="Chen Y."/>
            <person name="Shah S."/>
            <person name="Dougan E. K."/>
            <person name="Thang M."/>
            <person name="Chan C."/>
        </authorList>
    </citation>
    <scope>NUCLEOTIDE SEQUENCE [LARGE SCALE GENOMIC DNA]</scope>
</reference>